<accession>A0A3B1IWV6</accession>
<dbReference type="InterPro" id="IPR006703">
    <property type="entry name" value="G_AIG1"/>
</dbReference>
<feature type="domain" description="AIG1-type G" evidence="5">
    <location>
        <begin position="196"/>
        <end position="395"/>
    </location>
</feature>
<proteinExistence type="inferred from homology"/>
<dbReference type="Pfam" id="PF04548">
    <property type="entry name" value="AIG1"/>
    <property type="match status" value="1"/>
</dbReference>
<reference evidence="7" key="1">
    <citation type="submission" date="2013-03" db="EMBL/GenBank/DDBJ databases">
        <authorList>
            <person name="Jeffery W."/>
            <person name="Warren W."/>
            <person name="Wilson R.K."/>
        </authorList>
    </citation>
    <scope>NUCLEOTIDE SEQUENCE</scope>
    <source>
        <strain evidence="7">female</strain>
    </source>
</reference>
<evidence type="ECO:0000256" key="1">
    <source>
        <dbReference type="ARBA" id="ARBA00008535"/>
    </source>
</evidence>
<evidence type="ECO:0000313" key="6">
    <source>
        <dbReference type="Ensembl" id="ENSAMXP00000034035.1"/>
    </source>
</evidence>
<dbReference type="InParanoid" id="A0A3B1IWV6"/>
<dbReference type="InterPro" id="IPR045058">
    <property type="entry name" value="GIMA/IAN/Toc"/>
</dbReference>
<reference evidence="7" key="2">
    <citation type="journal article" date="2014" name="Nat. Commun.">
        <title>The cavefish genome reveals candidate genes for eye loss.</title>
        <authorList>
            <person name="McGaugh S.E."/>
            <person name="Gross J.B."/>
            <person name="Aken B."/>
            <person name="Blin M."/>
            <person name="Borowsky R."/>
            <person name="Chalopin D."/>
            <person name="Hinaux H."/>
            <person name="Jeffery W.R."/>
            <person name="Keene A."/>
            <person name="Ma L."/>
            <person name="Minx P."/>
            <person name="Murphy D."/>
            <person name="O'Quin K.E."/>
            <person name="Retaux S."/>
            <person name="Rohner N."/>
            <person name="Searle S.M."/>
            <person name="Stahl B.A."/>
            <person name="Tabin C."/>
            <person name="Volff J.N."/>
            <person name="Yoshizawa M."/>
            <person name="Warren W.C."/>
        </authorList>
    </citation>
    <scope>NUCLEOTIDE SEQUENCE [LARGE SCALE GENOMIC DNA]</scope>
    <source>
        <strain evidence="7">female</strain>
    </source>
</reference>
<comment type="similarity">
    <text evidence="1">Belongs to the TRAFAC class TrmE-Era-EngA-EngB-Septin-like GTPase superfamily. AIG1/Toc34/Toc159-like paraseptin GTPase family. IAN subfamily.</text>
</comment>
<dbReference type="SUPFAM" id="SSF52540">
    <property type="entry name" value="P-loop containing nucleoside triphosphate hydrolases"/>
    <property type="match status" value="1"/>
</dbReference>
<name>A0A3B1IWV6_ASTMX</name>
<keyword evidence="2" id="KW-0547">Nucleotide-binding</keyword>
<dbReference type="Proteomes" id="UP000018467">
    <property type="component" value="Unassembled WGS sequence"/>
</dbReference>
<evidence type="ECO:0000313" key="7">
    <source>
        <dbReference type="Proteomes" id="UP000018467"/>
    </source>
</evidence>
<dbReference type="PANTHER" id="PTHR10903:SF170">
    <property type="entry name" value="GTPASE IMAP FAMILY MEMBER 7"/>
    <property type="match status" value="1"/>
</dbReference>
<feature type="region of interest" description="Disordered" evidence="4">
    <location>
        <begin position="110"/>
        <end position="159"/>
    </location>
</feature>
<evidence type="ECO:0000259" key="5">
    <source>
        <dbReference type="PROSITE" id="PS51720"/>
    </source>
</evidence>
<dbReference type="PANTHER" id="PTHR10903">
    <property type="entry name" value="GTPASE, IMAP FAMILY MEMBER-RELATED"/>
    <property type="match status" value="1"/>
</dbReference>
<feature type="compositionally biased region" description="Basic and acidic residues" evidence="4">
    <location>
        <begin position="147"/>
        <end position="159"/>
    </location>
</feature>
<reference evidence="6" key="4">
    <citation type="submission" date="2025-09" db="UniProtKB">
        <authorList>
            <consortium name="Ensembl"/>
        </authorList>
    </citation>
    <scope>IDENTIFICATION</scope>
</reference>
<reference evidence="6" key="3">
    <citation type="submission" date="2025-08" db="UniProtKB">
        <authorList>
            <consortium name="Ensembl"/>
        </authorList>
    </citation>
    <scope>IDENTIFICATION</scope>
</reference>
<evidence type="ECO:0000256" key="2">
    <source>
        <dbReference type="ARBA" id="ARBA00022741"/>
    </source>
</evidence>
<dbReference type="PROSITE" id="PS51720">
    <property type="entry name" value="G_AIG1"/>
    <property type="match status" value="1"/>
</dbReference>
<dbReference type="Gene3D" id="3.40.50.300">
    <property type="entry name" value="P-loop containing nucleotide triphosphate hydrolases"/>
    <property type="match status" value="1"/>
</dbReference>
<dbReference type="InterPro" id="IPR027417">
    <property type="entry name" value="P-loop_NTPase"/>
</dbReference>
<dbReference type="AlphaFoldDB" id="A0A3B1IWV6"/>
<keyword evidence="3" id="KW-0342">GTP-binding</keyword>
<dbReference type="Ensembl" id="ENSAMXT00000049909.1">
    <property type="protein sequence ID" value="ENSAMXP00000034035.1"/>
    <property type="gene ID" value="ENSAMXG00000042278.1"/>
</dbReference>
<dbReference type="FunFam" id="3.40.50.300:FF:000366">
    <property type="entry name" value="GTPase, IMAP family member 2"/>
    <property type="match status" value="1"/>
</dbReference>
<protein>
    <recommendedName>
        <fullName evidence="5">AIG1-type G domain-containing protein</fullName>
    </recommendedName>
</protein>
<dbReference type="STRING" id="7994.ENSAMXP00000034035"/>
<organism evidence="6 7">
    <name type="scientific">Astyanax mexicanus</name>
    <name type="common">Blind cave fish</name>
    <name type="synonym">Astyanax fasciatus mexicanus</name>
    <dbReference type="NCBI Taxonomy" id="7994"/>
    <lineage>
        <taxon>Eukaryota</taxon>
        <taxon>Metazoa</taxon>
        <taxon>Chordata</taxon>
        <taxon>Craniata</taxon>
        <taxon>Vertebrata</taxon>
        <taxon>Euteleostomi</taxon>
        <taxon>Actinopterygii</taxon>
        <taxon>Neopterygii</taxon>
        <taxon>Teleostei</taxon>
        <taxon>Ostariophysi</taxon>
        <taxon>Characiformes</taxon>
        <taxon>Characoidei</taxon>
        <taxon>Acestrorhamphidae</taxon>
        <taxon>Acestrorhamphinae</taxon>
        <taxon>Astyanax</taxon>
    </lineage>
</organism>
<feature type="region of interest" description="Disordered" evidence="4">
    <location>
        <begin position="406"/>
        <end position="457"/>
    </location>
</feature>
<dbReference type="GeneTree" id="ENSGT01140000282522"/>
<sequence length="457" mass="53461">MNYVWLDNSVEDMSVRRDHSLRTPPFCRERRVDRKSPTDFTNEDFQKLKISKWISESTNQKTDEKDHAGVKITGVDDTDAVSMRSENSMRIPLTFRKKRSDQLCESLADASDSIQGFRSSVSESDPDPENEREKQNSPPSRKKQNRRQMDKTDFQKLENPDWNSLDRRYPWMAFVVGAIALYIMLHLAFKGQEIDHHELRLMLVGKTGAGKSASANTILGEEAFRVEASPASVTPDCEKKNKVVDGRNITIIDTPGVMDTWLMSDEEAQNAPDCISMIVPGPHVFLLVIKIGRFTEEEVNAVKWIQENFGEVAVKFTMILFTGGDLLEGKPIQKFISNSVELRDLVETCDGRYHVFNNYDRSDRTQVTELFQKIKLMLHENMGYMYTKSREEKIRNEEEIKRNEQMRNLKEEEKRKFENREKEIRNEEEIKRNEQMRNLKEEEKRKFENREKEIRNE</sequence>
<dbReference type="GO" id="GO:0005525">
    <property type="term" value="F:GTP binding"/>
    <property type="evidence" value="ECO:0007669"/>
    <property type="project" value="UniProtKB-KW"/>
</dbReference>
<keyword evidence="7" id="KW-1185">Reference proteome</keyword>
<dbReference type="CDD" id="cd01852">
    <property type="entry name" value="AIG1"/>
    <property type="match status" value="1"/>
</dbReference>
<dbReference type="Bgee" id="ENSAMXG00000042278">
    <property type="expression patterns" value="Expressed in camera-type eye and 11 other cell types or tissues"/>
</dbReference>
<evidence type="ECO:0000256" key="4">
    <source>
        <dbReference type="SAM" id="MobiDB-lite"/>
    </source>
</evidence>
<evidence type="ECO:0000256" key="3">
    <source>
        <dbReference type="ARBA" id="ARBA00023134"/>
    </source>
</evidence>
<feature type="compositionally biased region" description="Polar residues" evidence="4">
    <location>
        <begin position="112"/>
        <end position="123"/>
    </location>
</feature>